<feature type="region of interest" description="Disordered" evidence="7">
    <location>
        <begin position="56"/>
        <end position="145"/>
    </location>
</feature>
<organism evidence="9 10">
    <name type="scientific">Oldenlandia corymbosa var. corymbosa</name>
    <dbReference type="NCBI Taxonomy" id="529605"/>
    <lineage>
        <taxon>Eukaryota</taxon>
        <taxon>Viridiplantae</taxon>
        <taxon>Streptophyta</taxon>
        <taxon>Embryophyta</taxon>
        <taxon>Tracheophyta</taxon>
        <taxon>Spermatophyta</taxon>
        <taxon>Magnoliopsida</taxon>
        <taxon>eudicotyledons</taxon>
        <taxon>Gunneridae</taxon>
        <taxon>Pentapetalae</taxon>
        <taxon>asterids</taxon>
        <taxon>lamiids</taxon>
        <taxon>Gentianales</taxon>
        <taxon>Rubiaceae</taxon>
        <taxon>Rubioideae</taxon>
        <taxon>Spermacoceae</taxon>
        <taxon>Hedyotis-Oldenlandia complex</taxon>
        <taxon>Oldenlandia</taxon>
    </lineage>
</organism>
<dbReference type="InterPro" id="IPR044837">
    <property type="entry name" value="REM16-like"/>
</dbReference>
<name>A0AAV1DTL9_OLDCO</name>
<dbReference type="PANTHER" id="PTHR31391:SF135">
    <property type="entry name" value="B3 DOMAIN-CONTAINING PROTEIN OS01G0234100-LIKE ISOFORM X1"/>
    <property type="match status" value="1"/>
</dbReference>
<keyword evidence="4" id="KW-0804">Transcription</keyword>
<dbReference type="InterPro" id="IPR003340">
    <property type="entry name" value="B3_DNA-bd"/>
</dbReference>
<dbReference type="PANTHER" id="PTHR31391">
    <property type="entry name" value="B3 DOMAIN-CONTAINING PROTEIN OS11G0197600-RELATED"/>
    <property type="match status" value="1"/>
</dbReference>
<evidence type="ECO:0000313" key="9">
    <source>
        <dbReference type="EMBL" id="CAI9110159.1"/>
    </source>
</evidence>
<feature type="region of interest" description="Disordered" evidence="7">
    <location>
        <begin position="279"/>
        <end position="306"/>
    </location>
</feature>
<evidence type="ECO:0000256" key="6">
    <source>
        <dbReference type="SAM" id="Coils"/>
    </source>
</evidence>
<feature type="compositionally biased region" description="Polar residues" evidence="7">
    <location>
        <begin position="64"/>
        <end position="79"/>
    </location>
</feature>
<dbReference type="SMART" id="SM01019">
    <property type="entry name" value="B3"/>
    <property type="match status" value="1"/>
</dbReference>
<dbReference type="PROSITE" id="PS50863">
    <property type="entry name" value="B3"/>
    <property type="match status" value="1"/>
</dbReference>
<dbReference type="EMBL" id="OX459123">
    <property type="protein sequence ID" value="CAI9110159.1"/>
    <property type="molecule type" value="Genomic_DNA"/>
</dbReference>
<reference evidence="9" key="1">
    <citation type="submission" date="2023-03" db="EMBL/GenBank/DDBJ databases">
        <authorList>
            <person name="Julca I."/>
        </authorList>
    </citation>
    <scope>NUCLEOTIDE SEQUENCE</scope>
</reference>
<feature type="coiled-coil region" evidence="6">
    <location>
        <begin position="476"/>
        <end position="524"/>
    </location>
</feature>
<keyword evidence="6" id="KW-0175">Coiled coil</keyword>
<evidence type="ECO:0000256" key="4">
    <source>
        <dbReference type="ARBA" id="ARBA00023163"/>
    </source>
</evidence>
<dbReference type="AlphaFoldDB" id="A0AAV1DTL9"/>
<keyword evidence="5" id="KW-0539">Nucleus</keyword>
<protein>
    <submittedName>
        <fullName evidence="9">OLC1v1010138C1</fullName>
    </submittedName>
</protein>
<dbReference type="Pfam" id="PF02362">
    <property type="entry name" value="B3"/>
    <property type="match status" value="1"/>
</dbReference>
<evidence type="ECO:0000256" key="7">
    <source>
        <dbReference type="SAM" id="MobiDB-lite"/>
    </source>
</evidence>
<dbReference type="InterPro" id="IPR015300">
    <property type="entry name" value="DNA-bd_pseudobarrel_sf"/>
</dbReference>
<dbReference type="CDD" id="cd10017">
    <property type="entry name" value="B3_DNA"/>
    <property type="match status" value="1"/>
</dbReference>
<evidence type="ECO:0000256" key="1">
    <source>
        <dbReference type="ARBA" id="ARBA00004123"/>
    </source>
</evidence>
<feature type="region of interest" description="Disordered" evidence="7">
    <location>
        <begin position="1"/>
        <end position="29"/>
    </location>
</feature>
<dbReference type="Proteomes" id="UP001161247">
    <property type="component" value="Chromosome 6"/>
</dbReference>
<keyword evidence="3" id="KW-0238">DNA-binding</keyword>
<evidence type="ECO:0000256" key="5">
    <source>
        <dbReference type="ARBA" id="ARBA00023242"/>
    </source>
</evidence>
<evidence type="ECO:0000256" key="3">
    <source>
        <dbReference type="ARBA" id="ARBA00023125"/>
    </source>
</evidence>
<feature type="compositionally biased region" description="Basic and acidic residues" evidence="7">
    <location>
        <begin position="122"/>
        <end position="135"/>
    </location>
</feature>
<accession>A0AAV1DTL9</accession>
<dbReference type="GO" id="GO:0005634">
    <property type="term" value="C:nucleus"/>
    <property type="evidence" value="ECO:0007669"/>
    <property type="project" value="UniProtKB-SubCell"/>
</dbReference>
<evidence type="ECO:0000313" key="10">
    <source>
        <dbReference type="Proteomes" id="UP001161247"/>
    </source>
</evidence>
<dbReference type="Gene3D" id="2.40.330.10">
    <property type="entry name" value="DNA-binding pseudobarrel domain"/>
    <property type="match status" value="1"/>
</dbReference>
<keyword evidence="10" id="KW-1185">Reference proteome</keyword>
<feature type="domain" description="TF-B3" evidence="8">
    <location>
        <begin position="165"/>
        <end position="256"/>
    </location>
</feature>
<evidence type="ECO:0000259" key="8">
    <source>
        <dbReference type="PROSITE" id="PS50863"/>
    </source>
</evidence>
<gene>
    <name evidence="9" type="ORF">OLC1_LOCUS17878</name>
</gene>
<evidence type="ECO:0000256" key="2">
    <source>
        <dbReference type="ARBA" id="ARBA00023015"/>
    </source>
</evidence>
<dbReference type="SUPFAM" id="SSF101936">
    <property type="entry name" value="DNA-binding pseudobarrel domain"/>
    <property type="match status" value="1"/>
</dbReference>
<sequence>MRLKIKQVQPSPEAVAGGNVTPAATSDQEEVPLTAIVKEEQEQGFVEGVWLMAEQAHIEEATANPDNNNPPELSPTAPSDPQPLGKRKRKPKERMDEISPVIFRRKKKPSSASKSDQATTDGAKKNPSKREKAGDDGPGTPVIKPPTLIRAEEVQASLGNEHPSFLKLLVRSHVASCFWMGLPVPFCKAHLPRKDCTMVLENESGEQFEIKYISEKTGLSAGWRKFVAAHKLVEGDVLIFQLVEPTTFKVLVIRANDLSEVDGALSLLNLEIVTKQADANGEGEGSGDPKNKKKKRPKSLPLTMVQKKKQKAGMSGTLVAHSGSLEEHSGNVSDEVASEVLEGAKSSAAGIRFSDIKSFEDFRIMVNGVCIDSELPEQVRRKYYDLCCSKNAFLHERFLCGLHCKLAAGMIFEAVSTADAIKACKVTTSRNEFEKWEKSLKSFELLGMNVGFLRARLSRLLSLAFDFEGAVETKKFWEAKSERETTEDQINKLEAKLEELRGLAEKQDADIEALRSMAENYELMFQEEVDAPW</sequence>
<comment type="subcellular location">
    <subcellularLocation>
        <location evidence="1">Nucleus</location>
    </subcellularLocation>
</comment>
<proteinExistence type="predicted"/>
<keyword evidence="2" id="KW-0805">Transcription regulation</keyword>
<dbReference type="GO" id="GO:0003677">
    <property type="term" value="F:DNA binding"/>
    <property type="evidence" value="ECO:0007669"/>
    <property type="project" value="UniProtKB-KW"/>
</dbReference>